<accession>A0AC61NIW5</accession>
<keyword evidence="2" id="KW-1185">Reference proteome</keyword>
<dbReference type="EMBL" id="CP081303">
    <property type="protein sequence ID" value="QZE15685.1"/>
    <property type="molecule type" value="Genomic_DNA"/>
</dbReference>
<name>A0AC61NIW5_9BACT</name>
<sequence>MKLFKLSFVFMILISFISCNHSKKDLDTGIIPKPQSLQKKEGVFHISSQTSILAQTAIQKRAALQLIQLLDNQTGIIPKITENKANDNQIQFSKDSSIKTKEGYKLDIENDLIVISAVDYAGYFYGVQSIRALLPASIEAKNPQVKSFDLPALSIQDAPRFAWRGMMLDCSRHFFPVDYIKKNIDRMARLKMNVFHWHLIDDQGWRIEIKKYPKLTEISSWRPDYEDRDWGARPTEDRQDGKKYGGFYTQEQIKEIVKYAEDRNITVVPEIEMPAHVTALFAAYPEFSCRGKKLAVPTGSLWPITDIYCAGKDETFHFIEDVLTEVMQLFPSKYIHIGGDEADKKEWEHCKDCQRRIKKEKLKNVHELQSYFIERVEKFLNKNGRELIGWDEILEGGLAPNAAVMSWRGMNGGVKAAKMHHPVVMTPTQHCYFDYYQGPRDLEPTAFGANLPIKKVYDFNPIPKELNSKESKFIMGVQANLWTEHVPNASHAEYMTFPRLAAMSEVAWTNQENRNWEDFQHRMQKEYQRYKEAGINFAKSAFNIDIKTKYDTKAKKNFIHLSAASLDGEIFYTTDGSEPNEQSNKFTHDISVDKTTTIKAIQIKDGIAISKTTTGKVYVHKASDSKVTYKFAPSSKYPDKGNHLLTNCTMGTQTFTDGQWAGFEGTDMDVILDMGKMKDISSFQSHHLYSPGSWIFLPKAVSYSYSTDGKEYHKLGTIKNPFSVENMPTYYDYPLELKKPVKARYLHVIAHTIGNCPDWHGGKGLPSWLFADEIIIK</sequence>
<protein>
    <submittedName>
        <fullName evidence="1">Family 20 glycosylhydrolase</fullName>
    </submittedName>
</protein>
<reference evidence="1" key="1">
    <citation type="submission" date="2021-08" db="EMBL/GenBank/DDBJ databases">
        <title>Novel anaerobic bacterium isolated from sea squirt in East Sea, Republic of Korea.</title>
        <authorList>
            <person name="Nguyen T.H."/>
            <person name="Li Z."/>
            <person name="Lee Y.-J."/>
            <person name="Ko J."/>
            <person name="Kim S.-G."/>
        </authorList>
    </citation>
    <scope>NUCLEOTIDE SEQUENCE</scope>
    <source>
        <strain evidence="1">KCTC 25031</strain>
    </source>
</reference>
<organism evidence="1 2">
    <name type="scientific">Halosquirtibacter laminarini</name>
    <dbReference type="NCBI Taxonomy" id="3374600"/>
    <lineage>
        <taxon>Bacteria</taxon>
        <taxon>Pseudomonadati</taxon>
        <taxon>Bacteroidota</taxon>
        <taxon>Bacteroidia</taxon>
        <taxon>Marinilabiliales</taxon>
        <taxon>Prolixibacteraceae</taxon>
        <taxon>Halosquirtibacter</taxon>
    </lineage>
</organism>
<evidence type="ECO:0000313" key="2">
    <source>
        <dbReference type="Proteomes" id="UP000826212"/>
    </source>
</evidence>
<dbReference type="Proteomes" id="UP000826212">
    <property type="component" value="Chromosome"/>
</dbReference>
<proteinExistence type="predicted"/>
<evidence type="ECO:0000313" key="1">
    <source>
        <dbReference type="EMBL" id="QZE15685.1"/>
    </source>
</evidence>
<gene>
    <name evidence="1" type="ORF">K4L44_07590</name>
</gene>